<accession>G4U4T8</accession>
<protein>
    <submittedName>
        <fullName evidence="1">Mitochondrial ribosomal protein VAR1/RPS3</fullName>
    </submittedName>
</protein>
<name>G4U4T8_9ASCO</name>
<dbReference type="RefSeq" id="YP_004927798.1">
    <property type="nucleotide sequence ID" value="NC_016124.1"/>
</dbReference>
<keyword evidence="1" id="KW-0689">Ribosomal protein</keyword>
<keyword evidence="1" id="KW-0687">Ribonucleoprotein</keyword>
<proteinExistence type="predicted"/>
<reference evidence="1" key="2">
    <citation type="journal article" date="2012" name="FEMS Yeast Res.">
        <title>Mitochondrial genomes of yeasts of the Yarrowia clade.</title>
        <authorList>
            <person name="Gaillardin C."/>
            <person name="Neuveglise C."/>
            <person name="Kerscher S."/>
            <person name="Nicaud J.M."/>
        </authorList>
    </citation>
    <scope>NUCLEOTIDE SEQUENCE</scope>
    <source>
        <strain evidence="1">CBS:10151</strain>
    </source>
</reference>
<geneLocation type="mitochondrion" evidence="1"/>
<evidence type="ECO:0000313" key="1">
    <source>
        <dbReference type="EMBL" id="CCC29079.1"/>
    </source>
</evidence>
<sequence length="359" mass="43140">MSYTNKQNNNYKMNNFNYLTKNNLKQNDVMNNMEKIMDSYMVKFMYNDIKDDNKLLTNNNNNMVLKEDTMNLNKRNTLYNTKYNMQDNNMEILMFMYEKSSKNRLLYSYMTNRRLKKRFNKKRKMDMSLDLLIKHNQKSLYYLNTPSHLTMTHGITGEINNNNSNYSNLEQYLNSINEGYNMTIKPMMLKYPQMDNKIFNNFIMFRQTKNSKMVWRYYRRLFKKMKVMNHKDVTKEAMSNMKRMDKNICNSSNNIQNLPLNSMNLNRKSLLSDYLLYKRMVGFSLNFSGQYLTKKKKRKVTPYAMSKGPLYNTMSEYNNKYNSLTFNKYPGYMNVYSKSTMYNNTILGKIGLNTKMTLV</sequence>
<organism evidence="1">
    <name type="scientific">Yarrowia alimentaria</name>
    <dbReference type="NCBI Taxonomy" id="479092"/>
    <lineage>
        <taxon>Eukaryota</taxon>
        <taxon>Fungi</taxon>
        <taxon>Dikarya</taxon>
        <taxon>Ascomycota</taxon>
        <taxon>Saccharomycotina</taxon>
        <taxon>Dipodascomycetes</taxon>
        <taxon>Dipodascales</taxon>
        <taxon>Dipodascales incertae sedis</taxon>
        <taxon>Yarrowia</taxon>
    </lineage>
</organism>
<keyword evidence="1" id="KW-0496">Mitochondrion</keyword>
<dbReference type="AlphaFoldDB" id="G4U4T8"/>
<reference evidence="1" key="1">
    <citation type="journal article" date="2011" name="FEMS Yeast Res.">
        <title>Mitochondrial genomes of yeasts of the Yarrowia clade.</title>
        <authorList>
            <person name="Gaillardin C."/>
            <person name="Neuveglise C."/>
            <person name="Kerscher S."/>
            <person name="Nicaud J.M."/>
        </authorList>
    </citation>
    <scope>NUCLEOTIDE SEQUENCE</scope>
    <source>
        <strain evidence="1">CBS:10151</strain>
    </source>
</reference>
<gene>
    <name evidence="1" type="primary">var1</name>
</gene>
<dbReference type="GO" id="GO:0005840">
    <property type="term" value="C:ribosome"/>
    <property type="evidence" value="ECO:0007669"/>
    <property type="project" value="UniProtKB-KW"/>
</dbReference>
<dbReference type="GeneID" id="11341751"/>
<dbReference type="EMBL" id="FR877633">
    <property type="protein sequence ID" value="CCC29079.1"/>
    <property type="molecule type" value="Genomic_DNA"/>
</dbReference>